<dbReference type="OrthoDB" id="7870512at2"/>
<name>A0A4U7N5P2_9RHOB</name>
<gene>
    <name evidence="1" type="ORF">FAP39_08935</name>
</gene>
<evidence type="ECO:0000313" key="2">
    <source>
        <dbReference type="Proteomes" id="UP000306575"/>
    </source>
</evidence>
<dbReference type="AlphaFoldDB" id="A0A4U7N5P2"/>
<dbReference type="EMBL" id="SULI01000008">
    <property type="protein sequence ID" value="TKZ20927.1"/>
    <property type="molecule type" value="Genomic_DNA"/>
</dbReference>
<accession>A0A4U7N5P2</accession>
<comment type="caution">
    <text evidence="1">The sequence shown here is derived from an EMBL/GenBank/DDBJ whole genome shotgun (WGS) entry which is preliminary data.</text>
</comment>
<keyword evidence="2" id="KW-1185">Reference proteome</keyword>
<proteinExistence type="predicted"/>
<reference evidence="1 2" key="1">
    <citation type="submission" date="2019-04" db="EMBL/GenBank/DDBJ databases">
        <title>Genome sequence of Pelagicola litoralis CL-ES2.</title>
        <authorList>
            <person name="Cao J."/>
        </authorList>
    </citation>
    <scope>NUCLEOTIDE SEQUENCE [LARGE SCALE GENOMIC DNA]</scope>
    <source>
        <strain evidence="1 2">CL-ES2</strain>
    </source>
</reference>
<organism evidence="1 2">
    <name type="scientific">Shimia litoralis</name>
    <dbReference type="NCBI Taxonomy" id="420403"/>
    <lineage>
        <taxon>Bacteria</taxon>
        <taxon>Pseudomonadati</taxon>
        <taxon>Pseudomonadota</taxon>
        <taxon>Alphaproteobacteria</taxon>
        <taxon>Rhodobacterales</taxon>
        <taxon>Roseobacteraceae</taxon>
    </lineage>
</organism>
<dbReference type="RefSeq" id="WP_138016054.1">
    <property type="nucleotide sequence ID" value="NZ_SULI01000008.1"/>
</dbReference>
<sequence>MTMQAARIWYAPGSRTVSLDFLYKRLTGLLGCTVAHTEWVLGETRIPQLHVTAPVSMLIQIANHDDVAAEAIEFASFIESNSGPSSASAKMRTCTRRLEIGAPDDAGTSSKDGTVVIGPTALDPADPATHRILVGLTSGLDGVFEDNVNGRLIVTPRKPKGLLARLLRR</sequence>
<dbReference type="Proteomes" id="UP000306575">
    <property type="component" value="Unassembled WGS sequence"/>
</dbReference>
<evidence type="ECO:0000313" key="1">
    <source>
        <dbReference type="EMBL" id="TKZ20927.1"/>
    </source>
</evidence>
<protein>
    <submittedName>
        <fullName evidence="1">Uncharacterized protein</fullName>
    </submittedName>
</protein>